<dbReference type="AlphaFoldDB" id="A0AAD4C5N5"/>
<reference evidence="2" key="2">
    <citation type="journal article" date="2020" name="Nat. Commun.">
        <title>Large-scale genome sequencing of mycorrhizal fungi provides insights into the early evolution of symbiotic traits.</title>
        <authorList>
            <person name="Miyauchi S."/>
            <person name="Kiss E."/>
            <person name="Kuo A."/>
            <person name="Drula E."/>
            <person name="Kohler A."/>
            <person name="Sanchez-Garcia M."/>
            <person name="Morin E."/>
            <person name="Andreopoulos B."/>
            <person name="Barry K.W."/>
            <person name="Bonito G."/>
            <person name="Buee M."/>
            <person name="Carver A."/>
            <person name="Chen C."/>
            <person name="Cichocki N."/>
            <person name="Clum A."/>
            <person name="Culley D."/>
            <person name="Crous P.W."/>
            <person name="Fauchery L."/>
            <person name="Girlanda M."/>
            <person name="Hayes R.D."/>
            <person name="Keri Z."/>
            <person name="LaButti K."/>
            <person name="Lipzen A."/>
            <person name="Lombard V."/>
            <person name="Magnuson J."/>
            <person name="Maillard F."/>
            <person name="Murat C."/>
            <person name="Nolan M."/>
            <person name="Ohm R.A."/>
            <person name="Pangilinan J."/>
            <person name="Pereira M.F."/>
            <person name="Perotto S."/>
            <person name="Peter M."/>
            <person name="Pfister S."/>
            <person name="Riley R."/>
            <person name="Sitrit Y."/>
            <person name="Stielow J.B."/>
            <person name="Szollosi G."/>
            <person name="Zifcakova L."/>
            <person name="Stursova M."/>
            <person name="Spatafora J.W."/>
            <person name="Tedersoo L."/>
            <person name="Vaario L.M."/>
            <person name="Yamada A."/>
            <person name="Yan M."/>
            <person name="Wang P."/>
            <person name="Xu J."/>
            <person name="Bruns T."/>
            <person name="Baldrian P."/>
            <person name="Vilgalys R."/>
            <person name="Dunand C."/>
            <person name="Henrissat B."/>
            <person name="Grigoriev I.V."/>
            <person name="Hibbett D."/>
            <person name="Nagy L.G."/>
            <person name="Martin F.M."/>
        </authorList>
    </citation>
    <scope>NUCLEOTIDE SEQUENCE</scope>
    <source>
        <strain evidence="2">BED1</strain>
    </source>
</reference>
<evidence type="ECO:0000259" key="1">
    <source>
        <dbReference type="Pfam" id="PF20149"/>
    </source>
</evidence>
<gene>
    <name evidence="2" type="ORF">L210DRAFT_3641040</name>
</gene>
<comment type="caution">
    <text evidence="2">The sequence shown here is derived from an EMBL/GenBank/DDBJ whole genome shotgun (WGS) entry which is preliminary data.</text>
</comment>
<organism evidence="2 3">
    <name type="scientific">Boletus edulis BED1</name>
    <dbReference type="NCBI Taxonomy" id="1328754"/>
    <lineage>
        <taxon>Eukaryota</taxon>
        <taxon>Fungi</taxon>
        <taxon>Dikarya</taxon>
        <taxon>Basidiomycota</taxon>
        <taxon>Agaricomycotina</taxon>
        <taxon>Agaricomycetes</taxon>
        <taxon>Agaricomycetidae</taxon>
        <taxon>Boletales</taxon>
        <taxon>Boletineae</taxon>
        <taxon>Boletaceae</taxon>
        <taxon>Boletoideae</taxon>
        <taxon>Boletus</taxon>
    </lineage>
</organism>
<name>A0AAD4C5N5_BOLED</name>
<proteinExistence type="predicted"/>
<dbReference type="InterPro" id="IPR045341">
    <property type="entry name" value="DUF6532"/>
</dbReference>
<dbReference type="Proteomes" id="UP001194468">
    <property type="component" value="Unassembled WGS sequence"/>
</dbReference>
<evidence type="ECO:0000313" key="3">
    <source>
        <dbReference type="Proteomes" id="UP001194468"/>
    </source>
</evidence>
<feature type="domain" description="DUF6532" evidence="1">
    <location>
        <begin position="16"/>
        <end position="199"/>
    </location>
</feature>
<evidence type="ECO:0000313" key="2">
    <source>
        <dbReference type="EMBL" id="KAF8449447.1"/>
    </source>
</evidence>
<dbReference type="Pfam" id="PF20149">
    <property type="entry name" value="DUF6532"/>
    <property type="match status" value="1"/>
</dbReference>
<sequence length="243" mass="27848">MAFFGPLWCKLLDEGKAKLCLHLMTDDPFPPHEMAIDGICTEIIIELVIKYEKEGLELEAGFYPEYGRQMAIILYSDTQTFHSESEIERIEFVKNKAARLLENAQFLRGAPDSLGKTSNFAHPALKKVCLAYFYSSSDKALRQFPDFQEYIPERALLLIRAMVRFTLEIFAMHGFNKHVSLNVEQVEGHYTNLCRLLNQVAADKYHGPKLNNMLHQWAKIGMTGYASNNPILINSQDWQVVLD</sequence>
<reference evidence="2" key="1">
    <citation type="submission" date="2019-10" db="EMBL/GenBank/DDBJ databases">
        <authorList>
            <consortium name="DOE Joint Genome Institute"/>
            <person name="Kuo A."/>
            <person name="Miyauchi S."/>
            <person name="Kiss E."/>
            <person name="Drula E."/>
            <person name="Kohler A."/>
            <person name="Sanchez-Garcia M."/>
            <person name="Andreopoulos B."/>
            <person name="Barry K.W."/>
            <person name="Bonito G."/>
            <person name="Buee M."/>
            <person name="Carver A."/>
            <person name="Chen C."/>
            <person name="Cichocki N."/>
            <person name="Clum A."/>
            <person name="Culley D."/>
            <person name="Crous P.W."/>
            <person name="Fauchery L."/>
            <person name="Girlanda M."/>
            <person name="Hayes R."/>
            <person name="Keri Z."/>
            <person name="LaButti K."/>
            <person name="Lipzen A."/>
            <person name="Lombard V."/>
            <person name="Magnuson J."/>
            <person name="Maillard F."/>
            <person name="Morin E."/>
            <person name="Murat C."/>
            <person name="Nolan M."/>
            <person name="Ohm R."/>
            <person name="Pangilinan J."/>
            <person name="Pereira M."/>
            <person name="Perotto S."/>
            <person name="Peter M."/>
            <person name="Riley R."/>
            <person name="Sitrit Y."/>
            <person name="Stielow B."/>
            <person name="Szollosi G."/>
            <person name="Zifcakova L."/>
            <person name="Stursova M."/>
            <person name="Spatafora J.W."/>
            <person name="Tedersoo L."/>
            <person name="Vaario L.-M."/>
            <person name="Yamada A."/>
            <person name="Yan M."/>
            <person name="Wang P."/>
            <person name="Xu J."/>
            <person name="Bruns T."/>
            <person name="Baldrian P."/>
            <person name="Vilgalys R."/>
            <person name="Henrissat B."/>
            <person name="Grigoriev I.V."/>
            <person name="Hibbett D."/>
            <person name="Nagy L.G."/>
            <person name="Martin F.M."/>
        </authorList>
    </citation>
    <scope>NUCLEOTIDE SEQUENCE</scope>
    <source>
        <strain evidence="2">BED1</strain>
    </source>
</reference>
<protein>
    <recommendedName>
        <fullName evidence="1">DUF6532 domain-containing protein</fullName>
    </recommendedName>
</protein>
<accession>A0AAD4C5N5</accession>
<dbReference type="EMBL" id="WHUW01000003">
    <property type="protein sequence ID" value="KAF8449447.1"/>
    <property type="molecule type" value="Genomic_DNA"/>
</dbReference>
<keyword evidence="3" id="KW-1185">Reference proteome</keyword>